<feature type="chain" id="PRO_5030889746" evidence="1">
    <location>
        <begin position="30"/>
        <end position="115"/>
    </location>
</feature>
<dbReference type="RefSeq" id="WP_194044504.1">
    <property type="nucleotide sequence ID" value="NZ_CP063373.1"/>
</dbReference>
<feature type="signal peptide" evidence="1">
    <location>
        <begin position="1"/>
        <end position="29"/>
    </location>
</feature>
<dbReference type="AlphaFoldDB" id="A0A7M2SNA4"/>
<reference evidence="2 3" key="1">
    <citation type="submission" date="2020-10" db="EMBL/GenBank/DDBJ databases">
        <title>Streptomyces ferrugineus complate genome analysis.</title>
        <authorList>
            <person name="Anwar N."/>
        </authorList>
    </citation>
    <scope>NUCLEOTIDE SEQUENCE [LARGE SCALE GENOMIC DNA]</scope>
    <source>
        <strain evidence="2 3">CCTCC AA2014009</strain>
    </source>
</reference>
<sequence>MIGRQKFATVSGLLGALAVIYSGAAPAYADDPKGNCTITAQGDIVCIKKSEVVHKDKRNGYVVQQKQDCTTVERPRFIGPKEGMAANGSVQSGPVVECNNRAELPKGVKIPKFRF</sequence>
<organism evidence="2 3">
    <name type="scientific">Streptomyces ferrugineus</name>
    <dbReference type="NCBI Taxonomy" id="1413221"/>
    <lineage>
        <taxon>Bacteria</taxon>
        <taxon>Bacillati</taxon>
        <taxon>Actinomycetota</taxon>
        <taxon>Actinomycetes</taxon>
        <taxon>Kitasatosporales</taxon>
        <taxon>Streptomycetaceae</taxon>
        <taxon>Streptomyces</taxon>
    </lineage>
</organism>
<evidence type="ECO:0000256" key="1">
    <source>
        <dbReference type="SAM" id="SignalP"/>
    </source>
</evidence>
<name>A0A7M2SNA4_9ACTN</name>
<gene>
    <name evidence="2" type="ORF">IM697_03310</name>
</gene>
<dbReference type="EMBL" id="CP063373">
    <property type="protein sequence ID" value="QOV37479.1"/>
    <property type="molecule type" value="Genomic_DNA"/>
</dbReference>
<dbReference type="KEGG" id="sfeu:IM697_03310"/>
<dbReference type="Proteomes" id="UP000594205">
    <property type="component" value="Chromosome"/>
</dbReference>
<protein>
    <submittedName>
        <fullName evidence="2">Uncharacterized protein</fullName>
    </submittedName>
</protein>
<keyword evidence="3" id="KW-1185">Reference proteome</keyword>
<proteinExistence type="predicted"/>
<evidence type="ECO:0000313" key="3">
    <source>
        <dbReference type="Proteomes" id="UP000594205"/>
    </source>
</evidence>
<evidence type="ECO:0000313" key="2">
    <source>
        <dbReference type="EMBL" id="QOV37479.1"/>
    </source>
</evidence>
<keyword evidence="1" id="KW-0732">Signal</keyword>
<accession>A0A7M2SNA4</accession>